<evidence type="ECO:0000313" key="5">
    <source>
        <dbReference type="Proteomes" id="UP000792457"/>
    </source>
</evidence>
<dbReference type="PANTHER" id="PTHR22872:SF2">
    <property type="entry name" value="INHIBITOR OF BRUTON TYROSINE KINASE"/>
    <property type="match status" value="1"/>
</dbReference>
<dbReference type="AlphaFoldDB" id="A0A8K0P7Q7"/>
<dbReference type="OrthoDB" id="239701at2759"/>
<reference evidence="4" key="1">
    <citation type="submission" date="2013-04" db="EMBL/GenBank/DDBJ databases">
        <authorList>
            <person name="Qu J."/>
            <person name="Murali S.C."/>
            <person name="Bandaranaike D."/>
            <person name="Bellair M."/>
            <person name="Blankenburg K."/>
            <person name="Chao H."/>
            <person name="Dinh H."/>
            <person name="Doddapaneni H."/>
            <person name="Downs B."/>
            <person name="Dugan-Rocha S."/>
            <person name="Elkadiri S."/>
            <person name="Gnanaolivu R.D."/>
            <person name="Hernandez B."/>
            <person name="Javaid M."/>
            <person name="Jayaseelan J.C."/>
            <person name="Lee S."/>
            <person name="Li M."/>
            <person name="Ming W."/>
            <person name="Munidasa M."/>
            <person name="Muniz J."/>
            <person name="Nguyen L."/>
            <person name="Ongeri F."/>
            <person name="Osuji N."/>
            <person name="Pu L.-L."/>
            <person name="Puazo M."/>
            <person name="Qu C."/>
            <person name="Quiroz J."/>
            <person name="Raj R."/>
            <person name="Weissenberger G."/>
            <person name="Xin Y."/>
            <person name="Zou X."/>
            <person name="Han Y."/>
            <person name="Richards S."/>
            <person name="Worley K."/>
            <person name="Muzny D."/>
            <person name="Gibbs R."/>
        </authorList>
    </citation>
    <scope>NUCLEOTIDE SEQUENCE</scope>
    <source>
        <strain evidence="4">Sampled in the wild</strain>
    </source>
</reference>
<feature type="repeat" description="RCC1" evidence="2">
    <location>
        <begin position="330"/>
        <end position="382"/>
    </location>
</feature>
<dbReference type="Proteomes" id="UP000792457">
    <property type="component" value="Unassembled WGS sequence"/>
</dbReference>
<evidence type="ECO:0000256" key="3">
    <source>
        <dbReference type="SAM" id="MobiDB-lite"/>
    </source>
</evidence>
<keyword evidence="1" id="KW-0677">Repeat</keyword>
<proteinExistence type="predicted"/>
<comment type="caution">
    <text evidence="4">The sequence shown here is derived from an EMBL/GenBank/DDBJ whole genome shotgun (WGS) entry which is preliminary data.</text>
</comment>
<dbReference type="EMBL" id="KZ308883">
    <property type="protein sequence ID" value="KAG8235158.1"/>
    <property type="molecule type" value="Genomic_DNA"/>
</dbReference>
<dbReference type="Pfam" id="PF00415">
    <property type="entry name" value="RCC1"/>
    <property type="match status" value="4"/>
</dbReference>
<dbReference type="InterPro" id="IPR000408">
    <property type="entry name" value="Reg_chr_condens"/>
</dbReference>
<gene>
    <name evidence="4" type="ORF">J437_LFUL015198</name>
</gene>
<feature type="compositionally biased region" description="Low complexity" evidence="3">
    <location>
        <begin position="43"/>
        <end position="52"/>
    </location>
</feature>
<feature type="region of interest" description="Disordered" evidence="3">
    <location>
        <begin position="389"/>
        <end position="438"/>
    </location>
</feature>
<dbReference type="PRINTS" id="PR00633">
    <property type="entry name" value="RCCNDNSATION"/>
</dbReference>
<name>A0A8K0P7Q7_LADFU</name>
<accession>A0A8K0P7Q7</accession>
<feature type="repeat" description="RCC1" evidence="2">
    <location>
        <begin position="172"/>
        <end position="223"/>
    </location>
</feature>
<feature type="compositionally biased region" description="Low complexity" evidence="3">
    <location>
        <begin position="17"/>
        <end position="35"/>
    </location>
</feature>
<evidence type="ECO:0000256" key="2">
    <source>
        <dbReference type="PROSITE-ProRule" id="PRU00235"/>
    </source>
</evidence>
<sequence length="679" mass="68657">MVEGGDGGILSAAVGLGATPGSTPHTPASPGTAPGAVPPPTAPTTSGAESSTKVVPTSALSQPQACESIGELGVKQIACAERCMLILTLTGKCPQLVEGLEGREVVQIAAHPDGKHFLALATPLCPSVTHGASSHGLSSAASSSSSYGGAVEVDAAGIPGKDVEAVGETGGCELLSWGSGDGGRLGHGDTAPRDKPTVIKALSGCNVIHVTCGSTYSAAVTASGEMYTWGRGNYGRLGHGTSEDHYVPKLVAALKDHRVVDAACGSGDAQTLALTETGMVFSWGDGDYGKLGRGGSDGSKTPRPVDRLGGLNVTRIYCGAQFSVAITKSGAVYTWGKGDSHRLGHGPSEDHVRYPKLVEGLLGKNVKSVAVGSAHVLALTEDGEVYGWGRNDHGQAGGLPGPDNVTGATGTNGAPSASGDAGDGSAARGQGGGTTASGMPIASLSSIMEPTLMASLKGKSFTWSVVGEPGKSSSGLMNYEPSGMCKDSLGTNPLRIPFVLDITTDRTFIFLDQLLARACEGLGTNINWPPPPQDKECLAVASLNLLRLQLHSIIVNGDASSVGLGPGSQILSSLRQRVMDLAVGGSGAGLTPTDDTFVSGKAFGVGKVQLAAQATLQTGWSILLPTAEERAHKLSSLLALTAGCDQSNISPGLCFMTDLLVSSLMVDGGLEMALKAAIS</sequence>
<dbReference type="InterPro" id="IPR051625">
    <property type="entry name" value="Signaling_Regulatory_Domain"/>
</dbReference>
<dbReference type="InterPro" id="IPR009091">
    <property type="entry name" value="RCC1/BLIP-II"/>
</dbReference>
<feature type="non-terminal residue" evidence="4">
    <location>
        <position position="1"/>
    </location>
</feature>
<feature type="compositionally biased region" description="Low complexity" evidence="3">
    <location>
        <begin position="413"/>
        <end position="428"/>
    </location>
</feature>
<evidence type="ECO:0000313" key="4">
    <source>
        <dbReference type="EMBL" id="KAG8235158.1"/>
    </source>
</evidence>
<keyword evidence="5" id="KW-1185">Reference proteome</keyword>
<dbReference type="PROSITE" id="PS50012">
    <property type="entry name" value="RCC1_3"/>
    <property type="match status" value="4"/>
</dbReference>
<dbReference type="PANTHER" id="PTHR22872">
    <property type="entry name" value="BTK-BINDING PROTEIN-RELATED"/>
    <property type="match status" value="1"/>
</dbReference>
<reference evidence="4" key="2">
    <citation type="submission" date="2017-10" db="EMBL/GenBank/DDBJ databases">
        <title>Ladona fulva Genome sequencing and assembly.</title>
        <authorList>
            <person name="Murali S."/>
            <person name="Richards S."/>
            <person name="Bandaranaike D."/>
            <person name="Bellair M."/>
            <person name="Blankenburg K."/>
            <person name="Chao H."/>
            <person name="Dinh H."/>
            <person name="Doddapaneni H."/>
            <person name="Dugan-Rocha S."/>
            <person name="Elkadiri S."/>
            <person name="Gnanaolivu R."/>
            <person name="Hernandez B."/>
            <person name="Skinner E."/>
            <person name="Javaid M."/>
            <person name="Lee S."/>
            <person name="Li M."/>
            <person name="Ming W."/>
            <person name="Munidasa M."/>
            <person name="Muniz J."/>
            <person name="Nguyen L."/>
            <person name="Hughes D."/>
            <person name="Osuji N."/>
            <person name="Pu L.-L."/>
            <person name="Puazo M."/>
            <person name="Qu C."/>
            <person name="Quiroz J."/>
            <person name="Raj R."/>
            <person name="Weissenberger G."/>
            <person name="Xin Y."/>
            <person name="Zou X."/>
            <person name="Han Y."/>
            <person name="Worley K."/>
            <person name="Muzny D."/>
            <person name="Gibbs R."/>
        </authorList>
    </citation>
    <scope>NUCLEOTIDE SEQUENCE</scope>
    <source>
        <strain evidence="4">Sampled in the wild</strain>
    </source>
</reference>
<evidence type="ECO:0008006" key="6">
    <source>
        <dbReference type="Google" id="ProtNLM"/>
    </source>
</evidence>
<feature type="repeat" description="RCC1" evidence="2">
    <location>
        <begin position="278"/>
        <end position="329"/>
    </location>
</feature>
<organism evidence="4 5">
    <name type="scientific">Ladona fulva</name>
    <name type="common">Scarce chaser dragonfly</name>
    <name type="synonym">Libellula fulva</name>
    <dbReference type="NCBI Taxonomy" id="123851"/>
    <lineage>
        <taxon>Eukaryota</taxon>
        <taxon>Metazoa</taxon>
        <taxon>Ecdysozoa</taxon>
        <taxon>Arthropoda</taxon>
        <taxon>Hexapoda</taxon>
        <taxon>Insecta</taxon>
        <taxon>Pterygota</taxon>
        <taxon>Palaeoptera</taxon>
        <taxon>Odonata</taxon>
        <taxon>Epiprocta</taxon>
        <taxon>Anisoptera</taxon>
        <taxon>Libelluloidea</taxon>
        <taxon>Libellulidae</taxon>
        <taxon>Ladona</taxon>
    </lineage>
</organism>
<protein>
    <recommendedName>
        <fullName evidence="6">E3 ubiquitin-protein ligase HERC2</fullName>
    </recommendedName>
</protein>
<dbReference type="Gene3D" id="2.130.10.30">
    <property type="entry name" value="Regulator of chromosome condensation 1/beta-lactamase-inhibitor protein II"/>
    <property type="match status" value="1"/>
</dbReference>
<feature type="repeat" description="RCC1" evidence="2">
    <location>
        <begin position="224"/>
        <end position="275"/>
    </location>
</feature>
<evidence type="ECO:0000256" key="1">
    <source>
        <dbReference type="ARBA" id="ARBA00022737"/>
    </source>
</evidence>
<dbReference type="SUPFAM" id="SSF50985">
    <property type="entry name" value="RCC1/BLIP-II"/>
    <property type="match status" value="1"/>
</dbReference>
<feature type="region of interest" description="Disordered" evidence="3">
    <location>
        <begin position="12"/>
        <end position="56"/>
    </location>
</feature>